<organism evidence="1 2">
    <name type="scientific">candidate division WOR-1 bacterium RIFOXYB2_FULL_36_35</name>
    <dbReference type="NCBI Taxonomy" id="1802578"/>
    <lineage>
        <taxon>Bacteria</taxon>
        <taxon>Bacillati</taxon>
        <taxon>Saganbacteria</taxon>
    </lineage>
</organism>
<reference evidence="1 2" key="1">
    <citation type="journal article" date="2016" name="Nat. Commun.">
        <title>Thousands of microbial genomes shed light on interconnected biogeochemical processes in an aquifer system.</title>
        <authorList>
            <person name="Anantharaman K."/>
            <person name="Brown C.T."/>
            <person name="Hug L.A."/>
            <person name="Sharon I."/>
            <person name="Castelle C.J."/>
            <person name="Probst A.J."/>
            <person name="Thomas B.C."/>
            <person name="Singh A."/>
            <person name="Wilkins M.J."/>
            <person name="Karaoz U."/>
            <person name="Brodie E.L."/>
            <person name="Williams K.H."/>
            <person name="Hubbard S.S."/>
            <person name="Banfield J.F."/>
        </authorList>
    </citation>
    <scope>NUCLEOTIDE SEQUENCE [LARGE SCALE GENOMIC DNA]</scope>
</reference>
<protein>
    <submittedName>
        <fullName evidence="1">Uncharacterized protein</fullName>
    </submittedName>
</protein>
<comment type="caution">
    <text evidence="1">The sequence shown here is derived from an EMBL/GenBank/DDBJ whole genome shotgun (WGS) entry which is preliminary data.</text>
</comment>
<evidence type="ECO:0000313" key="1">
    <source>
        <dbReference type="EMBL" id="OGC14908.1"/>
    </source>
</evidence>
<gene>
    <name evidence="1" type="ORF">A2290_07405</name>
</gene>
<dbReference type="Proteomes" id="UP000177905">
    <property type="component" value="Unassembled WGS sequence"/>
</dbReference>
<name>A0A1F4S3B5_UNCSA</name>
<proteinExistence type="predicted"/>
<dbReference type="EMBL" id="MEUA01000028">
    <property type="protein sequence ID" value="OGC14908.1"/>
    <property type="molecule type" value="Genomic_DNA"/>
</dbReference>
<accession>A0A1F4S3B5</accession>
<sequence>MEGINNNTNLILNNSDQKKINEIIVKTIFNTIPPSGYMTSSEINAFLSQNGLPKDAKKLFIKTPKGWTLSKKALDDPKNSALVNIVIGKAKVIKATGGTSALVEKAATAIDIAYIAYSNAKSKCNPHIEHELLFDDGPN</sequence>
<dbReference type="AlphaFoldDB" id="A0A1F4S3B5"/>
<evidence type="ECO:0000313" key="2">
    <source>
        <dbReference type="Proteomes" id="UP000177905"/>
    </source>
</evidence>